<dbReference type="GO" id="GO:0003677">
    <property type="term" value="F:DNA binding"/>
    <property type="evidence" value="ECO:0007669"/>
    <property type="project" value="InterPro"/>
</dbReference>
<evidence type="ECO:0000256" key="4">
    <source>
        <dbReference type="SAM" id="MobiDB-lite"/>
    </source>
</evidence>
<dbReference type="SUPFAM" id="SSF57701">
    <property type="entry name" value="Zn2/Cys6 DNA-binding domain"/>
    <property type="match status" value="1"/>
</dbReference>
<gene>
    <name evidence="6" type="ORF">OEA41_009965</name>
</gene>
<protein>
    <recommendedName>
        <fullName evidence="5">Zn(2)-C6 fungal-type domain-containing protein</fullName>
    </recommendedName>
</protein>
<name>A0AAE0DF47_9LECA</name>
<sequence length="629" mass="72124">MFSTERAIPKRLNGKQQACEPCRKSKQRCDHTTPICTRCKRRRVASECRYEPSPIKISSPKPNPSPARSTIKKVPKSNPTVDLHQPDSYEIFAAGSPYVQKCPNGYLGPTAYSAIFLEHQGKLDLGLLDPCRSYSKGNDDARVCEHSHHVSVPHSVHCHTPNGAAIRLGMDLLKAMPGQEICERLIERYAVFEDLVSHKPTIKIAHQSWWETYGIYLSEPRDLEKLSVVSEELCRNAWSLLETELPKNQREWVASCYLLWKRHGSLVSSVTAYGLHREPKEGYPDTFMASELRKRQFIGVFITDKTLATMTGRPPLLSRRYSTCQLPLDLSEEQLMADEPELSHIRSKLDSDGWNTSGEVYPSTWARALLLMNLIREEVLEMSLSISNDCSELMLEHLYPEPERKDAQERCADLIRRCVEMYERLPQSVRYDPNEPVGTNAHVFPRKVGLHMLYLHCQFLLERLCVSRTHASSQRIVDLAMQMLDDVLIMWAKRDWLVDFQWRFNHYFTMYGVPSAGVLCVELLKATKSPSSDQLNIPRSEVMQKLSIFISCLEWARPENETYTLCGHMHKIISHIMDQILAPNPTTEIQSADAMDTIAPSDLPMEEDTDWLQWLNNVDWTKGSWVDFG</sequence>
<keyword evidence="2" id="KW-0479">Metal-binding</keyword>
<evidence type="ECO:0000256" key="2">
    <source>
        <dbReference type="ARBA" id="ARBA00022723"/>
    </source>
</evidence>
<evidence type="ECO:0000313" key="7">
    <source>
        <dbReference type="Proteomes" id="UP001276659"/>
    </source>
</evidence>
<dbReference type="GO" id="GO:0005634">
    <property type="term" value="C:nucleus"/>
    <property type="evidence" value="ECO:0007669"/>
    <property type="project" value="UniProtKB-SubCell"/>
</dbReference>
<dbReference type="SMART" id="SM00906">
    <property type="entry name" value="Fungal_trans"/>
    <property type="match status" value="1"/>
</dbReference>
<comment type="subcellular location">
    <subcellularLocation>
        <location evidence="1">Nucleus</location>
    </subcellularLocation>
</comment>
<dbReference type="SMART" id="SM00066">
    <property type="entry name" value="GAL4"/>
    <property type="match status" value="1"/>
</dbReference>
<dbReference type="AlphaFoldDB" id="A0AAE0DF47"/>
<dbReference type="CDD" id="cd00067">
    <property type="entry name" value="GAL4"/>
    <property type="match status" value="1"/>
</dbReference>
<proteinExistence type="predicted"/>
<dbReference type="PANTHER" id="PTHR31001">
    <property type="entry name" value="UNCHARACTERIZED TRANSCRIPTIONAL REGULATORY PROTEIN"/>
    <property type="match status" value="1"/>
</dbReference>
<dbReference type="GO" id="GO:0006351">
    <property type="term" value="P:DNA-templated transcription"/>
    <property type="evidence" value="ECO:0007669"/>
    <property type="project" value="InterPro"/>
</dbReference>
<reference evidence="6" key="1">
    <citation type="submission" date="2022-11" db="EMBL/GenBank/DDBJ databases">
        <title>Chromosomal genome sequence assembly and mating type (MAT) locus characterization of the leprose asexual lichenized fungus Lepraria neglecta (Nyl.) Erichsen.</title>
        <authorList>
            <person name="Allen J.L."/>
            <person name="Pfeffer B."/>
        </authorList>
    </citation>
    <scope>NUCLEOTIDE SEQUENCE</scope>
    <source>
        <strain evidence="6">Allen 5258</strain>
    </source>
</reference>
<dbReference type="GO" id="GO:0008270">
    <property type="term" value="F:zinc ion binding"/>
    <property type="evidence" value="ECO:0007669"/>
    <property type="project" value="InterPro"/>
</dbReference>
<dbReference type="PANTHER" id="PTHR31001:SF40">
    <property type="entry name" value="ZN(II)2CYS6 TRANSCRIPTION FACTOR (EUROFUNG)"/>
    <property type="match status" value="1"/>
</dbReference>
<feature type="domain" description="Zn(2)-C6 fungal-type" evidence="5">
    <location>
        <begin position="18"/>
        <end position="50"/>
    </location>
</feature>
<dbReference type="CDD" id="cd12148">
    <property type="entry name" value="fungal_TF_MHR"/>
    <property type="match status" value="1"/>
</dbReference>
<keyword evidence="7" id="KW-1185">Reference proteome</keyword>
<dbReference type="InterPro" id="IPR036864">
    <property type="entry name" value="Zn2-C6_fun-type_DNA-bd_sf"/>
</dbReference>
<dbReference type="PROSITE" id="PS00463">
    <property type="entry name" value="ZN2_CY6_FUNGAL_1"/>
    <property type="match status" value="1"/>
</dbReference>
<dbReference type="InterPro" id="IPR050613">
    <property type="entry name" value="Sec_Metabolite_Reg"/>
</dbReference>
<organism evidence="6 7">
    <name type="scientific">Lepraria neglecta</name>
    <dbReference type="NCBI Taxonomy" id="209136"/>
    <lineage>
        <taxon>Eukaryota</taxon>
        <taxon>Fungi</taxon>
        <taxon>Dikarya</taxon>
        <taxon>Ascomycota</taxon>
        <taxon>Pezizomycotina</taxon>
        <taxon>Lecanoromycetes</taxon>
        <taxon>OSLEUM clade</taxon>
        <taxon>Lecanoromycetidae</taxon>
        <taxon>Lecanorales</taxon>
        <taxon>Lecanorineae</taxon>
        <taxon>Stereocaulaceae</taxon>
        <taxon>Lepraria</taxon>
    </lineage>
</organism>
<dbReference type="Pfam" id="PF00172">
    <property type="entry name" value="Zn_clus"/>
    <property type="match status" value="1"/>
</dbReference>
<dbReference type="EMBL" id="JASNWA010000011">
    <property type="protein sequence ID" value="KAK3166840.1"/>
    <property type="molecule type" value="Genomic_DNA"/>
</dbReference>
<keyword evidence="3" id="KW-0539">Nucleus</keyword>
<dbReference type="InterPro" id="IPR007219">
    <property type="entry name" value="XnlR_reg_dom"/>
</dbReference>
<dbReference type="PROSITE" id="PS50048">
    <property type="entry name" value="ZN2_CY6_FUNGAL_2"/>
    <property type="match status" value="1"/>
</dbReference>
<dbReference type="Pfam" id="PF04082">
    <property type="entry name" value="Fungal_trans"/>
    <property type="match status" value="1"/>
</dbReference>
<comment type="caution">
    <text evidence="6">The sequence shown here is derived from an EMBL/GenBank/DDBJ whole genome shotgun (WGS) entry which is preliminary data.</text>
</comment>
<accession>A0AAE0DF47</accession>
<evidence type="ECO:0000313" key="6">
    <source>
        <dbReference type="EMBL" id="KAK3166840.1"/>
    </source>
</evidence>
<dbReference type="GO" id="GO:0000981">
    <property type="term" value="F:DNA-binding transcription factor activity, RNA polymerase II-specific"/>
    <property type="evidence" value="ECO:0007669"/>
    <property type="project" value="InterPro"/>
</dbReference>
<feature type="region of interest" description="Disordered" evidence="4">
    <location>
        <begin position="52"/>
        <end position="82"/>
    </location>
</feature>
<evidence type="ECO:0000259" key="5">
    <source>
        <dbReference type="PROSITE" id="PS50048"/>
    </source>
</evidence>
<dbReference type="Gene3D" id="4.10.240.10">
    <property type="entry name" value="Zn(2)-C6 fungal-type DNA-binding domain"/>
    <property type="match status" value="1"/>
</dbReference>
<evidence type="ECO:0000256" key="1">
    <source>
        <dbReference type="ARBA" id="ARBA00004123"/>
    </source>
</evidence>
<dbReference type="InterPro" id="IPR001138">
    <property type="entry name" value="Zn2Cys6_DnaBD"/>
</dbReference>
<evidence type="ECO:0000256" key="3">
    <source>
        <dbReference type="ARBA" id="ARBA00023242"/>
    </source>
</evidence>
<dbReference type="Proteomes" id="UP001276659">
    <property type="component" value="Unassembled WGS sequence"/>
</dbReference>